<dbReference type="KEGG" id="acr:Acry_1062"/>
<dbReference type="PANTHER" id="PTHR46847:SF1">
    <property type="entry name" value="D-ALLOSE-BINDING PERIPLASMIC PROTEIN-RELATED"/>
    <property type="match status" value="1"/>
</dbReference>
<keyword evidence="7" id="KW-1185">Reference proteome</keyword>
<feature type="domain" description="Periplasmic binding protein" evidence="5">
    <location>
        <begin position="43"/>
        <end position="294"/>
    </location>
</feature>
<evidence type="ECO:0000256" key="4">
    <source>
        <dbReference type="SAM" id="SignalP"/>
    </source>
</evidence>
<dbReference type="GO" id="GO:0030313">
    <property type="term" value="C:cell envelope"/>
    <property type="evidence" value="ECO:0007669"/>
    <property type="project" value="UniProtKB-SubCell"/>
</dbReference>
<dbReference type="AlphaFoldDB" id="A5FXE6"/>
<dbReference type="eggNOG" id="COG1879">
    <property type="taxonomic scope" value="Bacteria"/>
</dbReference>
<organism evidence="6 7">
    <name type="scientific">Acidiphilium cryptum (strain JF-5)</name>
    <dbReference type="NCBI Taxonomy" id="349163"/>
    <lineage>
        <taxon>Bacteria</taxon>
        <taxon>Pseudomonadati</taxon>
        <taxon>Pseudomonadota</taxon>
        <taxon>Alphaproteobacteria</taxon>
        <taxon>Acetobacterales</taxon>
        <taxon>Acidocellaceae</taxon>
        <taxon>Acidiphilium</taxon>
    </lineage>
</organism>
<evidence type="ECO:0000313" key="6">
    <source>
        <dbReference type="EMBL" id="ABQ30278.1"/>
    </source>
</evidence>
<proteinExistence type="inferred from homology"/>
<dbReference type="PANTHER" id="PTHR46847">
    <property type="entry name" value="D-ALLOSE-BINDING PERIPLASMIC PROTEIN-RELATED"/>
    <property type="match status" value="1"/>
</dbReference>
<comment type="subcellular location">
    <subcellularLocation>
        <location evidence="1">Cell envelope</location>
    </subcellularLocation>
</comment>
<dbReference type="EMBL" id="CP000697">
    <property type="protein sequence ID" value="ABQ30278.1"/>
    <property type="molecule type" value="Genomic_DNA"/>
</dbReference>
<sequence>MKLKTLLGPACLGAVLAASAALPAHAATQPAIHSQKGSNGKTIAIFVPSLSNPFFVAEEKFAAEEATKLGYGTMVASHNGNAYTQLNLIKTAIARHVAAIILDNAGADSSISAVKLATKAGVPVFLIDREINAKGIAKAQIVSNNFQGAQLEGTEFAKLMGYKGTYVELTGLPSDTNAKVRSQGVASVLKHFSGMKMVAVQTADWSQSKGFQVTQTLLEAHPHIKGLIADNDTMAMGAEAALLAAHKPNVIVTGFDGSPDVINSIRKGQIKADVLQPIATFSREAVIEADKYIRTGKTGKPEKQELNCTLITKANVGDYTNWAMKSKS</sequence>
<dbReference type="STRING" id="349163.Acry_1062"/>
<dbReference type="Gene3D" id="3.40.50.2300">
    <property type="match status" value="2"/>
</dbReference>
<evidence type="ECO:0000313" key="7">
    <source>
        <dbReference type="Proteomes" id="UP000000245"/>
    </source>
</evidence>
<dbReference type="RefSeq" id="WP_007423172.1">
    <property type="nucleotide sequence ID" value="NC_009484.1"/>
</dbReference>
<dbReference type="Pfam" id="PF13407">
    <property type="entry name" value="Peripla_BP_4"/>
    <property type="match status" value="1"/>
</dbReference>
<evidence type="ECO:0000256" key="1">
    <source>
        <dbReference type="ARBA" id="ARBA00004196"/>
    </source>
</evidence>
<dbReference type="InterPro" id="IPR025997">
    <property type="entry name" value="SBP_2_dom"/>
</dbReference>
<dbReference type="GO" id="GO:0030246">
    <property type="term" value="F:carbohydrate binding"/>
    <property type="evidence" value="ECO:0007669"/>
    <property type="project" value="UniProtKB-ARBA"/>
</dbReference>
<feature type="chain" id="PRO_5002683104" evidence="4">
    <location>
        <begin position="27"/>
        <end position="328"/>
    </location>
</feature>
<dbReference type="InterPro" id="IPR028082">
    <property type="entry name" value="Peripla_BP_I"/>
</dbReference>
<comment type="similarity">
    <text evidence="2">Belongs to the bacterial solute-binding protein 2 family.</text>
</comment>
<dbReference type="HOGENOM" id="CLU_037628_3_2_5"/>
<evidence type="ECO:0000256" key="3">
    <source>
        <dbReference type="ARBA" id="ARBA00022729"/>
    </source>
</evidence>
<dbReference type="Proteomes" id="UP000000245">
    <property type="component" value="Chromosome"/>
</dbReference>
<accession>A5FXE6</accession>
<name>A5FXE6_ACICJ</name>
<protein>
    <submittedName>
        <fullName evidence="6">Monosaccharide ABC transporter substrate-binding protein, CUT2 family</fullName>
    </submittedName>
</protein>
<dbReference type="CDD" id="cd19967">
    <property type="entry name" value="PBP1_TmRBP-like"/>
    <property type="match status" value="1"/>
</dbReference>
<dbReference type="SUPFAM" id="SSF53822">
    <property type="entry name" value="Periplasmic binding protein-like I"/>
    <property type="match status" value="1"/>
</dbReference>
<evidence type="ECO:0000259" key="5">
    <source>
        <dbReference type="Pfam" id="PF13407"/>
    </source>
</evidence>
<reference evidence="6 7" key="1">
    <citation type="submission" date="2007-05" db="EMBL/GenBank/DDBJ databases">
        <title>Complete sequence of chromosome of Acidiphilium cryptum JF-5.</title>
        <authorList>
            <consortium name="US DOE Joint Genome Institute"/>
            <person name="Copeland A."/>
            <person name="Lucas S."/>
            <person name="Lapidus A."/>
            <person name="Barry K."/>
            <person name="Detter J.C."/>
            <person name="Glavina del Rio T."/>
            <person name="Hammon N."/>
            <person name="Israni S."/>
            <person name="Dalin E."/>
            <person name="Tice H."/>
            <person name="Pitluck S."/>
            <person name="Sims D."/>
            <person name="Brettin T."/>
            <person name="Bruce D."/>
            <person name="Han C."/>
            <person name="Schmutz J."/>
            <person name="Larimer F."/>
            <person name="Land M."/>
            <person name="Hauser L."/>
            <person name="Kyrpides N."/>
            <person name="Kim E."/>
            <person name="Magnuson T."/>
            <person name="Richardson P."/>
        </authorList>
    </citation>
    <scope>NUCLEOTIDE SEQUENCE [LARGE SCALE GENOMIC DNA]</scope>
    <source>
        <strain evidence="6 7">JF-5</strain>
    </source>
</reference>
<feature type="signal peptide" evidence="4">
    <location>
        <begin position="1"/>
        <end position="26"/>
    </location>
</feature>
<evidence type="ECO:0000256" key="2">
    <source>
        <dbReference type="ARBA" id="ARBA00007639"/>
    </source>
</evidence>
<gene>
    <name evidence="6" type="ordered locus">Acry_1062</name>
</gene>
<keyword evidence="3 4" id="KW-0732">Signal</keyword>